<feature type="region of interest" description="Disordered" evidence="1">
    <location>
        <begin position="500"/>
        <end position="522"/>
    </location>
</feature>
<sequence>MSETRVTVYVPCDVVEVKVRVGYGDSLSAMEELVLRAVHAGQSDVAQLSAALGLPRRLVNDFIYDLWRHDHLVIDPARRTVAVSDEVARCLDAGEPERLRGAEATPETLELMVDKLTGLVRAAAGRMRPGNGRMTVPVEDSDIRLEDAREADVLAALNAAQRRPRADGAAGRERAGAAITGRARRVRSFRIPPRDLQQSAGRRWTPLQVVPVWDEESQRLVVTVTDEAYPAELREPASERLTRLAAEFPTKPVFVELRKRAEARLVEPPSAESVLTRLEQRVTGTVDIPAGQRMNWHDELTADADRLAGLLRARVDRELPAEVVPGDAHPEMVVRLIRQARTQLVIAGPWLTYGAVSRVLDELTRAADRGVVIVLLWGADRDSLFEDQDDKVRNALYDLKSDSPGGPRRRVVIPETSVGTHAKVLLVDDRAALVTSRNLLSSSGAHAEVGVLLRARGPGECAPIEELLRWARRSVPSYDQAQLLTVRHADFVAAARLQGEEPGAPEPQDEPPSADVKPPDEDQTIAPASVRIWAEGWQAHLRQCRAFLSSRTLPDVRVVADATHRDLLWVALRRAARRLVIASDGASAEVIDDRFLSALRGCLDRGVVTTLVYGSRKARGRDEALARLEALRGEYPGLLHLIGPGETGHGRDNHAKVLVWDDDAVVGSFNYLSFEGRYGRQRPASELSVRLTGPEVADAVAAAVGAAPVPRPAARPATGPAAPSGTAYAAAQRIIAGYRAGAPPLAELVRDVLAATPDPWQVLDALDEDAPAEEPAADDSLNGDVPDAAAPRDLLRVVAARCLADHSGRAAEAAATRWLAWLIRDRWQEGAFVEAAVLRRTLADPSVSPTAALTLFGAARGTPEFAQVLEDFVVGELRPAERIVGVAAAAAGTLLGPVEDPGILEVVADDLVAAASTAWTEDDAASWACVWADFAAQVHAYWHGDGQRPGAYQAVPLDVMRAGLGGAQLERSRAEAWRTLDRLLQHAAGSTYNHTVSRRTHHSLFDDATGEFARLRRILDERAAAKTASPLPVAQRDARAAEALREWLDALPTHDMAAFVTAASVKVLPRQHTPMHGSHLRSYVQRLDPIVRQVRHIVRDYGGAGTVEGAALPGGTTELARWLAGAWPSLEDSAAHLPATEARLVREFLTDMEDLMRWGAEHG</sequence>
<dbReference type="RefSeq" id="WP_344941998.1">
    <property type="nucleotide sequence ID" value="NZ_BAAAZG010000002.1"/>
</dbReference>
<proteinExistence type="predicted"/>
<dbReference type="PROSITE" id="PS50035">
    <property type="entry name" value="PLD"/>
    <property type="match status" value="2"/>
</dbReference>
<dbReference type="InterPro" id="IPR001736">
    <property type="entry name" value="PLipase_D/transphosphatidylase"/>
</dbReference>
<evidence type="ECO:0000259" key="2">
    <source>
        <dbReference type="PROSITE" id="PS50035"/>
    </source>
</evidence>
<dbReference type="Proteomes" id="UP001500683">
    <property type="component" value="Unassembled WGS sequence"/>
</dbReference>
<evidence type="ECO:0000256" key="1">
    <source>
        <dbReference type="SAM" id="MobiDB-lite"/>
    </source>
</evidence>
<comment type="caution">
    <text evidence="3">The sequence shown here is derived from an EMBL/GenBank/DDBJ whole genome shotgun (WGS) entry which is preliminary data.</text>
</comment>
<gene>
    <name evidence="3" type="ORF">GCM10022214_12370</name>
</gene>
<dbReference type="PANTHER" id="PTHR21248">
    <property type="entry name" value="CARDIOLIPIN SYNTHASE"/>
    <property type="match status" value="1"/>
</dbReference>
<dbReference type="PANTHER" id="PTHR21248:SF22">
    <property type="entry name" value="PHOSPHOLIPASE D"/>
    <property type="match status" value="1"/>
</dbReference>
<protein>
    <recommendedName>
        <fullName evidence="2">PLD phosphodiesterase domain-containing protein</fullName>
    </recommendedName>
</protein>
<dbReference type="SUPFAM" id="SSF56024">
    <property type="entry name" value="Phospholipase D/nuclease"/>
    <property type="match status" value="2"/>
</dbReference>
<feature type="domain" description="PLD phosphodiesterase" evidence="2">
    <location>
        <begin position="649"/>
        <end position="671"/>
    </location>
</feature>
<reference evidence="4" key="1">
    <citation type="journal article" date="2019" name="Int. J. Syst. Evol. Microbiol.">
        <title>The Global Catalogue of Microorganisms (GCM) 10K type strain sequencing project: providing services to taxonomists for standard genome sequencing and annotation.</title>
        <authorList>
            <consortium name="The Broad Institute Genomics Platform"/>
            <consortium name="The Broad Institute Genome Sequencing Center for Infectious Disease"/>
            <person name="Wu L."/>
            <person name="Ma J."/>
        </authorList>
    </citation>
    <scope>NUCLEOTIDE SEQUENCE [LARGE SCALE GENOMIC DNA]</scope>
    <source>
        <strain evidence="4">JCM 16702</strain>
    </source>
</reference>
<organism evidence="3 4">
    <name type="scientific">Actinomadura miaoliensis</name>
    <dbReference type="NCBI Taxonomy" id="430685"/>
    <lineage>
        <taxon>Bacteria</taxon>
        <taxon>Bacillati</taxon>
        <taxon>Actinomycetota</taxon>
        <taxon>Actinomycetes</taxon>
        <taxon>Streptosporangiales</taxon>
        <taxon>Thermomonosporaceae</taxon>
        <taxon>Actinomadura</taxon>
    </lineage>
</organism>
<dbReference type="Gene3D" id="3.30.870.10">
    <property type="entry name" value="Endonuclease Chain A"/>
    <property type="match status" value="2"/>
</dbReference>
<dbReference type="EMBL" id="BAAAZG010000002">
    <property type="protein sequence ID" value="GAA4061005.1"/>
    <property type="molecule type" value="Genomic_DNA"/>
</dbReference>
<accession>A0ABP7V9A5</accession>
<evidence type="ECO:0000313" key="4">
    <source>
        <dbReference type="Proteomes" id="UP001500683"/>
    </source>
</evidence>
<feature type="domain" description="PLD phosphodiesterase" evidence="2">
    <location>
        <begin position="416"/>
        <end position="443"/>
    </location>
</feature>
<keyword evidence="4" id="KW-1185">Reference proteome</keyword>
<evidence type="ECO:0000313" key="3">
    <source>
        <dbReference type="EMBL" id="GAA4061005.1"/>
    </source>
</evidence>
<name>A0ABP7V9A5_9ACTN</name>